<name>A0A7I7JWU7_9MYCO</name>
<evidence type="ECO:0000313" key="3">
    <source>
        <dbReference type="EMBL" id="BBX16310.1"/>
    </source>
</evidence>
<organism evidence="3 4">
    <name type="scientific">Mycolicibacterium duvalii</name>
    <dbReference type="NCBI Taxonomy" id="39688"/>
    <lineage>
        <taxon>Bacteria</taxon>
        <taxon>Bacillati</taxon>
        <taxon>Actinomycetota</taxon>
        <taxon>Actinomycetes</taxon>
        <taxon>Mycobacteriales</taxon>
        <taxon>Mycobacteriaceae</taxon>
        <taxon>Mycolicibacterium</taxon>
    </lineage>
</organism>
<proteinExistence type="predicted"/>
<feature type="signal peptide" evidence="2">
    <location>
        <begin position="1"/>
        <end position="29"/>
    </location>
</feature>
<dbReference type="AlphaFoldDB" id="A0A7I7JWU7"/>
<evidence type="ECO:0000256" key="1">
    <source>
        <dbReference type="SAM" id="MobiDB-lite"/>
    </source>
</evidence>
<dbReference type="RefSeq" id="WP_234815233.1">
    <property type="nucleotide sequence ID" value="NZ_AP022563.1"/>
</dbReference>
<gene>
    <name evidence="3" type="ORF">MDUV_11700</name>
</gene>
<feature type="region of interest" description="Disordered" evidence="1">
    <location>
        <begin position="28"/>
        <end position="111"/>
    </location>
</feature>
<sequence>MKFAKILASAAVTGGLAAGAVGVAATAGAQPEPWPPMPGQPSTADQQPMHGQPAPAQPAGWQPAQEPMQWQPAQPANWAPPPPPPAPPAGPNTGTPPAWAPPKPVDPVWAAGNPQVWDEGWNHWGVWLNGVFVPTF</sequence>
<protein>
    <recommendedName>
        <fullName evidence="5">Chitin-binding protein</fullName>
    </recommendedName>
</protein>
<feature type="chain" id="PRO_5029475248" description="Chitin-binding protein" evidence="2">
    <location>
        <begin position="30"/>
        <end position="136"/>
    </location>
</feature>
<reference evidence="3 4" key="1">
    <citation type="journal article" date="2019" name="Emerg. Microbes Infect.">
        <title>Comprehensive subspecies identification of 175 nontuberculous mycobacteria species based on 7547 genomic profiles.</title>
        <authorList>
            <person name="Matsumoto Y."/>
            <person name="Kinjo T."/>
            <person name="Motooka D."/>
            <person name="Nabeya D."/>
            <person name="Jung N."/>
            <person name="Uechi K."/>
            <person name="Horii T."/>
            <person name="Iida T."/>
            <person name="Fujita J."/>
            <person name="Nakamura S."/>
        </authorList>
    </citation>
    <scope>NUCLEOTIDE SEQUENCE [LARGE SCALE GENOMIC DNA]</scope>
    <source>
        <strain evidence="3 4">JCM 6396</strain>
    </source>
</reference>
<evidence type="ECO:0000313" key="4">
    <source>
        <dbReference type="Proteomes" id="UP000467006"/>
    </source>
</evidence>
<evidence type="ECO:0000256" key="2">
    <source>
        <dbReference type="SAM" id="SignalP"/>
    </source>
</evidence>
<dbReference type="Proteomes" id="UP000467006">
    <property type="component" value="Chromosome"/>
</dbReference>
<evidence type="ECO:0008006" key="5">
    <source>
        <dbReference type="Google" id="ProtNLM"/>
    </source>
</evidence>
<dbReference type="EMBL" id="AP022563">
    <property type="protein sequence ID" value="BBX16310.1"/>
    <property type="molecule type" value="Genomic_DNA"/>
</dbReference>
<keyword evidence="2" id="KW-0732">Signal</keyword>
<dbReference type="KEGG" id="mdu:MDUV_11700"/>
<keyword evidence="4" id="KW-1185">Reference proteome</keyword>
<feature type="compositionally biased region" description="Low complexity" evidence="1">
    <location>
        <begin position="46"/>
        <end position="77"/>
    </location>
</feature>
<accession>A0A7I7JWU7</accession>
<feature type="compositionally biased region" description="Pro residues" evidence="1">
    <location>
        <begin position="78"/>
        <end position="90"/>
    </location>
</feature>